<dbReference type="EMBL" id="BPLR01019011">
    <property type="protein sequence ID" value="GIZ03891.1"/>
    <property type="molecule type" value="Genomic_DNA"/>
</dbReference>
<gene>
    <name evidence="1" type="ORF">CEXT_731021</name>
</gene>
<reference evidence="1 2" key="1">
    <citation type="submission" date="2021-06" db="EMBL/GenBank/DDBJ databases">
        <title>Caerostris extrusa draft genome.</title>
        <authorList>
            <person name="Kono N."/>
            <person name="Arakawa K."/>
        </authorList>
    </citation>
    <scope>NUCLEOTIDE SEQUENCE [LARGE SCALE GENOMIC DNA]</scope>
</reference>
<keyword evidence="2" id="KW-1185">Reference proteome</keyword>
<comment type="caution">
    <text evidence="1">The sequence shown here is derived from an EMBL/GenBank/DDBJ whole genome shotgun (WGS) entry which is preliminary data.</text>
</comment>
<protein>
    <submittedName>
        <fullName evidence="1">Uncharacterized protein</fullName>
    </submittedName>
</protein>
<dbReference type="Proteomes" id="UP001054945">
    <property type="component" value="Unassembled WGS sequence"/>
</dbReference>
<accession>A0AAV4YD07</accession>
<name>A0AAV4YD07_CAEEX</name>
<organism evidence="1 2">
    <name type="scientific">Caerostris extrusa</name>
    <name type="common">Bark spider</name>
    <name type="synonym">Caerostris bankana</name>
    <dbReference type="NCBI Taxonomy" id="172846"/>
    <lineage>
        <taxon>Eukaryota</taxon>
        <taxon>Metazoa</taxon>
        <taxon>Ecdysozoa</taxon>
        <taxon>Arthropoda</taxon>
        <taxon>Chelicerata</taxon>
        <taxon>Arachnida</taxon>
        <taxon>Araneae</taxon>
        <taxon>Araneomorphae</taxon>
        <taxon>Entelegynae</taxon>
        <taxon>Araneoidea</taxon>
        <taxon>Araneidae</taxon>
        <taxon>Caerostris</taxon>
    </lineage>
</organism>
<dbReference type="AlphaFoldDB" id="A0AAV4YD07"/>
<proteinExistence type="predicted"/>
<evidence type="ECO:0000313" key="2">
    <source>
        <dbReference type="Proteomes" id="UP001054945"/>
    </source>
</evidence>
<evidence type="ECO:0000313" key="1">
    <source>
        <dbReference type="EMBL" id="GIZ03891.1"/>
    </source>
</evidence>
<sequence length="72" mass="8116">MVTVSVTFEENHLSFFPRAVKREQGKSLFESVPQSPRDYRVPEVIKGFAGILKVQINGSGTVSAVHLRTKWK</sequence>